<protein>
    <submittedName>
        <fullName evidence="5">FCD domain-containing protein</fullName>
    </submittedName>
</protein>
<evidence type="ECO:0000313" key="5">
    <source>
        <dbReference type="EMBL" id="MFC4353348.1"/>
    </source>
</evidence>
<dbReference type="Gene3D" id="1.10.10.10">
    <property type="entry name" value="Winged helix-like DNA-binding domain superfamily/Winged helix DNA-binding domain"/>
    <property type="match status" value="1"/>
</dbReference>
<dbReference type="CDD" id="cd07377">
    <property type="entry name" value="WHTH_GntR"/>
    <property type="match status" value="1"/>
</dbReference>
<dbReference type="SUPFAM" id="SSF46785">
    <property type="entry name" value="Winged helix' DNA-binding domain"/>
    <property type="match status" value="1"/>
</dbReference>
<dbReference type="InterPro" id="IPR036388">
    <property type="entry name" value="WH-like_DNA-bd_sf"/>
</dbReference>
<dbReference type="PRINTS" id="PR00035">
    <property type="entry name" value="HTHGNTR"/>
</dbReference>
<dbReference type="PANTHER" id="PTHR43537">
    <property type="entry name" value="TRANSCRIPTIONAL REGULATOR, GNTR FAMILY"/>
    <property type="match status" value="1"/>
</dbReference>
<gene>
    <name evidence="5" type="ORF">ACFOW6_17500</name>
</gene>
<dbReference type="RefSeq" id="WP_382423722.1">
    <property type="nucleotide sequence ID" value="NZ_JBHSCW010000011.1"/>
</dbReference>
<evidence type="ECO:0000313" key="6">
    <source>
        <dbReference type="Proteomes" id="UP001595799"/>
    </source>
</evidence>
<dbReference type="SMART" id="SM00895">
    <property type="entry name" value="FCD"/>
    <property type="match status" value="1"/>
</dbReference>
<name>A0ABV8UPX5_9PROT</name>
<keyword evidence="2" id="KW-0238">DNA-binding</keyword>
<organism evidence="5 6">
    <name type="scientific">Fodinicurvata halophila</name>
    <dbReference type="NCBI Taxonomy" id="1419723"/>
    <lineage>
        <taxon>Bacteria</taxon>
        <taxon>Pseudomonadati</taxon>
        <taxon>Pseudomonadota</taxon>
        <taxon>Alphaproteobacteria</taxon>
        <taxon>Rhodospirillales</taxon>
        <taxon>Rhodovibrionaceae</taxon>
        <taxon>Fodinicurvata</taxon>
    </lineage>
</organism>
<proteinExistence type="predicted"/>
<evidence type="ECO:0000259" key="4">
    <source>
        <dbReference type="PROSITE" id="PS50949"/>
    </source>
</evidence>
<dbReference type="SMART" id="SM00345">
    <property type="entry name" value="HTH_GNTR"/>
    <property type="match status" value="1"/>
</dbReference>
<dbReference type="InterPro" id="IPR036390">
    <property type="entry name" value="WH_DNA-bd_sf"/>
</dbReference>
<reference evidence="6" key="1">
    <citation type="journal article" date="2019" name="Int. J. Syst. Evol. Microbiol.">
        <title>The Global Catalogue of Microorganisms (GCM) 10K type strain sequencing project: providing services to taxonomists for standard genome sequencing and annotation.</title>
        <authorList>
            <consortium name="The Broad Institute Genomics Platform"/>
            <consortium name="The Broad Institute Genome Sequencing Center for Infectious Disease"/>
            <person name="Wu L."/>
            <person name="Ma J."/>
        </authorList>
    </citation>
    <scope>NUCLEOTIDE SEQUENCE [LARGE SCALE GENOMIC DNA]</scope>
    <source>
        <strain evidence="6">CECT 8472</strain>
    </source>
</reference>
<keyword evidence="6" id="KW-1185">Reference proteome</keyword>
<dbReference type="EMBL" id="JBHSCW010000011">
    <property type="protein sequence ID" value="MFC4353348.1"/>
    <property type="molecule type" value="Genomic_DNA"/>
</dbReference>
<dbReference type="Gene3D" id="1.20.120.530">
    <property type="entry name" value="GntR ligand-binding domain-like"/>
    <property type="match status" value="1"/>
</dbReference>
<dbReference type="Proteomes" id="UP001595799">
    <property type="component" value="Unassembled WGS sequence"/>
</dbReference>
<keyword evidence="3" id="KW-0804">Transcription</keyword>
<evidence type="ECO:0000256" key="3">
    <source>
        <dbReference type="ARBA" id="ARBA00023163"/>
    </source>
</evidence>
<dbReference type="InterPro" id="IPR000524">
    <property type="entry name" value="Tscrpt_reg_HTH_GntR"/>
</dbReference>
<sequence>MKTYRIERKTLSEQVAERLEQDIRDGHYKTGDRLPAERELMEQFGVGRPAVREALFYLQKLGFVAISSGTRPRVIKPTLDTVLPRLSGAVRSLLEDPEGQTSLQDARVLFEVAIARHAAEHGTAADHEALRDALATNLHNIGDELAFKRSDVAFHATLARVTGNSIIIAVHDALSTLLDDRRAHVLQRPGEDKVASEAHREIVEAIESGNPDTAEDAMRRHLEHHYGTYRTLMEGGPET</sequence>
<keyword evidence="1" id="KW-0805">Transcription regulation</keyword>
<feature type="domain" description="HTH gntR-type" evidence="4">
    <location>
        <begin position="9"/>
        <end position="78"/>
    </location>
</feature>
<evidence type="ECO:0000256" key="1">
    <source>
        <dbReference type="ARBA" id="ARBA00023015"/>
    </source>
</evidence>
<dbReference type="PROSITE" id="PS50949">
    <property type="entry name" value="HTH_GNTR"/>
    <property type="match status" value="1"/>
</dbReference>
<dbReference type="InterPro" id="IPR011711">
    <property type="entry name" value="GntR_C"/>
</dbReference>
<dbReference type="Pfam" id="PF00392">
    <property type="entry name" value="GntR"/>
    <property type="match status" value="1"/>
</dbReference>
<dbReference type="Pfam" id="PF07729">
    <property type="entry name" value="FCD"/>
    <property type="match status" value="1"/>
</dbReference>
<comment type="caution">
    <text evidence="5">The sequence shown here is derived from an EMBL/GenBank/DDBJ whole genome shotgun (WGS) entry which is preliminary data.</text>
</comment>
<dbReference type="SUPFAM" id="SSF48008">
    <property type="entry name" value="GntR ligand-binding domain-like"/>
    <property type="match status" value="1"/>
</dbReference>
<evidence type="ECO:0000256" key="2">
    <source>
        <dbReference type="ARBA" id="ARBA00023125"/>
    </source>
</evidence>
<accession>A0ABV8UPX5</accession>
<dbReference type="InterPro" id="IPR008920">
    <property type="entry name" value="TF_FadR/GntR_C"/>
</dbReference>
<dbReference type="PANTHER" id="PTHR43537:SF5">
    <property type="entry name" value="UXU OPERON TRANSCRIPTIONAL REGULATOR"/>
    <property type="match status" value="1"/>
</dbReference>